<accession>A0A542ZTK5</accession>
<dbReference type="Proteomes" id="UP000315389">
    <property type="component" value="Unassembled WGS sequence"/>
</dbReference>
<dbReference type="RefSeq" id="WP_142117892.1">
    <property type="nucleotide sequence ID" value="NZ_BAAASV010000002.1"/>
</dbReference>
<comment type="caution">
    <text evidence="1">The sequence shown here is derived from an EMBL/GenBank/DDBJ whole genome shotgun (WGS) entry which is preliminary data.</text>
</comment>
<name>A0A542ZTK5_RARFA</name>
<sequence>MPHATQPQAGVGGTVSRHLRHRRAVLRAELAATGHWRRLIRAKIDLTVARGAGPGPLTAESGGARHLNALNTDLRTLMTIPASGFALTDLPALRDLDKRLASHESAVRRELMDVTDRLVEHLADDGLAKQPM</sequence>
<protein>
    <submittedName>
        <fullName evidence="1">Uncharacterized protein</fullName>
    </submittedName>
</protein>
<organism evidence="1 2">
    <name type="scientific">Rarobacter faecitabidus</name>
    <dbReference type="NCBI Taxonomy" id="13243"/>
    <lineage>
        <taxon>Bacteria</taxon>
        <taxon>Bacillati</taxon>
        <taxon>Actinomycetota</taxon>
        <taxon>Actinomycetes</taxon>
        <taxon>Micrococcales</taxon>
        <taxon>Rarobacteraceae</taxon>
        <taxon>Rarobacter</taxon>
    </lineage>
</organism>
<proteinExistence type="predicted"/>
<dbReference type="OrthoDB" id="4826063at2"/>
<gene>
    <name evidence="1" type="ORF">FB461_0065</name>
</gene>
<reference evidence="1 2" key="1">
    <citation type="submission" date="2019-06" db="EMBL/GenBank/DDBJ databases">
        <title>Sequencing the genomes of 1000 actinobacteria strains.</title>
        <authorList>
            <person name="Klenk H.-P."/>
        </authorList>
    </citation>
    <scope>NUCLEOTIDE SEQUENCE [LARGE SCALE GENOMIC DNA]</scope>
    <source>
        <strain evidence="1 2">DSM 4813</strain>
    </source>
</reference>
<dbReference type="EMBL" id="VFOS01000001">
    <property type="protein sequence ID" value="TQL63599.1"/>
    <property type="molecule type" value="Genomic_DNA"/>
</dbReference>
<keyword evidence="2" id="KW-1185">Reference proteome</keyword>
<evidence type="ECO:0000313" key="1">
    <source>
        <dbReference type="EMBL" id="TQL63599.1"/>
    </source>
</evidence>
<evidence type="ECO:0000313" key="2">
    <source>
        <dbReference type="Proteomes" id="UP000315389"/>
    </source>
</evidence>
<dbReference type="AlphaFoldDB" id="A0A542ZTK5"/>